<evidence type="ECO:0000313" key="1">
    <source>
        <dbReference type="EMBL" id="EHB91924.1"/>
    </source>
</evidence>
<dbReference type="EMBL" id="ADLD01000013">
    <property type="protein sequence ID" value="EHB91924.1"/>
    <property type="molecule type" value="Genomic_DNA"/>
</dbReference>
<organism evidence="1 2">
    <name type="scientific">Alistipes indistinctus YIT 12060</name>
    <dbReference type="NCBI Taxonomy" id="742725"/>
    <lineage>
        <taxon>Bacteria</taxon>
        <taxon>Pseudomonadati</taxon>
        <taxon>Bacteroidota</taxon>
        <taxon>Bacteroidia</taxon>
        <taxon>Bacteroidales</taxon>
        <taxon>Rikenellaceae</taxon>
        <taxon>Alistipes</taxon>
    </lineage>
</organism>
<proteinExistence type="predicted"/>
<accession>G5HBF8</accession>
<name>G5HBF8_9BACT</name>
<dbReference type="STRING" id="742725.HMPREF9450_01973"/>
<dbReference type="HOGENOM" id="CLU_1999071_0_0_10"/>
<evidence type="ECO:0000313" key="2">
    <source>
        <dbReference type="Proteomes" id="UP000006008"/>
    </source>
</evidence>
<sequence length="124" mass="13894">MQAIPLTIPTEIKLAGPAGQVKIARECLEYIGLDGKMLQSLHKIVFESPQVFQIDSGNGTTEKCVSYVAAIGDLKLFFIVVHDEYFLPGLLIDGSEIIRTPRFQRTTFSQQPDMSRLVKLIREI</sequence>
<gene>
    <name evidence="1" type="ORF">HMPREF9450_01973</name>
</gene>
<keyword evidence="2" id="KW-1185">Reference proteome</keyword>
<protein>
    <submittedName>
        <fullName evidence="1">Uncharacterized protein</fullName>
    </submittedName>
</protein>
<dbReference type="Proteomes" id="UP000006008">
    <property type="component" value="Unassembled WGS sequence"/>
</dbReference>
<comment type="caution">
    <text evidence="1">The sequence shown here is derived from an EMBL/GenBank/DDBJ whole genome shotgun (WGS) entry which is preliminary data.</text>
</comment>
<reference evidence="1 2" key="1">
    <citation type="submission" date="2011-08" db="EMBL/GenBank/DDBJ databases">
        <title>The Genome Sequence of Alistipes indistinctus YIT 12060.</title>
        <authorList>
            <consortium name="The Broad Institute Genome Sequencing Platform"/>
            <person name="Earl A."/>
            <person name="Ward D."/>
            <person name="Feldgarden M."/>
            <person name="Gevers D."/>
            <person name="Morotomi M."/>
            <person name="Young S.K."/>
            <person name="Zeng Q."/>
            <person name="Gargeya S."/>
            <person name="Fitzgerald M."/>
            <person name="Haas B."/>
            <person name="Abouelleil A."/>
            <person name="Alvarado L."/>
            <person name="Arachchi H.M."/>
            <person name="Berlin A."/>
            <person name="Brown A."/>
            <person name="Chapman S.B."/>
            <person name="Chen Z."/>
            <person name="Dunbar C."/>
            <person name="Freedman E."/>
            <person name="Gearin G."/>
            <person name="Gellesch M."/>
            <person name="Goldberg J."/>
            <person name="Griggs A."/>
            <person name="Gujja S."/>
            <person name="Heiman D."/>
            <person name="Howarth C."/>
            <person name="Larson L."/>
            <person name="Lui A."/>
            <person name="MacDonald P.J.P."/>
            <person name="Montmayeur A."/>
            <person name="Murphy C."/>
            <person name="Neiman D."/>
            <person name="Pearson M."/>
            <person name="Priest M."/>
            <person name="Roberts A."/>
            <person name="Saif S."/>
            <person name="Shea T."/>
            <person name="Shenoy N."/>
            <person name="Sisk P."/>
            <person name="Stolte C."/>
            <person name="Sykes S."/>
            <person name="Wortman J."/>
            <person name="Nusbaum C."/>
            <person name="Birren B."/>
        </authorList>
    </citation>
    <scope>NUCLEOTIDE SEQUENCE [LARGE SCALE GENOMIC DNA]</scope>
    <source>
        <strain evidence="1 2">YIT 12060</strain>
    </source>
</reference>
<dbReference type="AlphaFoldDB" id="G5HBF8"/>
<dbReference type="PATRIC" id="fig|742725.3.peg.2069"/>